<accession>A0A392TMP8</accession>
<dbReference type="EMBL" id="LXQA010615762">
    <property type="protein sequence ID" value="MCI62252.1"/>
    <property type="molecule type" value="Genomic_DNA"/>
</dbReference>
<evidence type="ECO:0000313" key="3">
    <source>
        <dbReference type="Proteomes" id="UP000265520"/>
    </source>
</evidence>
<feature type="non-terminal residue" evidence="2">
    <location>
        <position position="1"/>
    </location>
</feature>
<sequence>VCLHSGTVFLSVAVLMTVWIVMLERVFMPAALFRGLLVRGSVFRVGG</sequence>
<protein>
    <submittedName>
        <fullName evidence="2">Uncharacterized protein</fullName>
    </submittedName>
</protein>
<organism evidence="2 3">
    <name type="scientific">Trifolium medium</name>
    <dbReference type="NCBI Taxonomy" id="97028"/>
    <lineage>
        <taxon>Eukaryota</taxon>
        <taxon>Viridiplantae</taxon>
        <taxon>Streptophyta</taxon>
        <taxon>Embryophyta</taxon>
        <taxon>Tracheophyta</taxon>
        <taxon>Spermatophyta</taxon>
        <taxon>Magnoliopsida</taxon>
        <taxon>eudicotyledons</taxon>
        <taxon>Gunneridae</taxon>
        <taxon>Pentapetalae</taxon>
        <taxon>rosids</taxon>
        <taxon>fabids</taxon>
        <taxon>Fabales</taxon>
        <taxon>Fabaceae</taxon>
        <taxon>Papilionoideae</taxon>
        <taxon>50 kb inversion clade</taxon>
        <taxon>NPAAA clade</taxon>
        <taxon>Hologalegina</taxon>
        <taxon>IRL clade</taxon>
        <taxon>Trifolieae</taxon>
        <taxon>Trifolium</taxon>
    </lineage>
</organism>
<name>A0A392TMP8_9FABA</name>
<evidence type="ECO:0000256" key="1">
    <source>
        <dbReference type="SAM" id="Phobius"/>
    </source>
</evidence>
<keyword evidence="1" id="KW-1133">Transmembrane helix</keyword>
<proteinExistence type="predicted"/>
<comment type="caution">
    <text evidence="2">The sequence shown here is derived from an EMBL/GenBank/DDBJ whole genome shotgun (WGS) entry which is preliminary data.</text>
</comment>
<keyword evidence="1" id="KW-0472">Membrane</keyword>
<reference evidence="2 3" key="1">
    <citation type="journal article" date="2018" name="Front. Plant Sci.">
        <title>Red Clover (Trifolium pratense) and Zigzag Clover (T. medium) - A Picture of Genomic Similarities and Differences.</title>
        <authorList>
            <person name="Dluhosova J."/>
            <person name="Istvanek J."/>
            <person name="Nedelnik J."/>
            <person name="Repkova J."/>
        </authorList>
    </citation>
    <scope>NUCLEOTIDE SEQUENCE [LARGE SCALE GENOMIC DNA]</scope>
    <source>
        <strain evidence="3">cv. 10/8</strain>
        <tissue evidence="2">Leaf</tissue>
    </source>
</reference>
<evidence type="ECO:0000313" key="2">
    <source>
        <dbReference type="EMBL" id="MCI62252.1"/>
    </source>
</evidence>
<feature type="transmembrane region" description="Helical" evidence="1">
    <location>
        <begin position="6"/>
        <end position="27"/>
    </location>
</feature>
<dbReference type="Proteomes" id="UP000265520">
    <property type="component" value="Unassembled WGS sequence"/>
</dbReference>
<keyword evidence="1" id="KW-0812">Transmembrane</keyword>
<dbReference type="AlphaFoldDB" id="A0A392TMP8"/>
<keyword evidence="3" id="KW-1185">Reference proteome</keyword>